<sequence>MVGIEGSVVGIEGSGGSVTFGNEGILLAGFVGSVGNGGIVGFGKVGGVGRVGSGLEGKGGGTFGLGSGGTEGIGGNVGLGRAGILGNAGGGATTGVSNRRRVAKIGFVESDNKAMIIDRTKKVLGKAMV</sequence>
<proteinExistence type="predicted"/>
<reference evidence="2" key="1">
    <citation type="submission" date="2016-06" db="EMBL/GenBank/DDBJ databases">
        <title>Parallel loss of symbiosis genes in relatives of nitrogen-fixing non-legume Parasponia.</title>
        <authorList>
            <person name="Van Velzen R."/>
            <person name="Holmer R."/>
            <person name="Bu F."/>
            <person name="Rutten L."/>
            <person name="Van Zeijl A."/>
            <person name="Liu W."/>
            <person name="Santuari L."/>
            <person name="Cao Q."/>
            <person name="Sharma T."/>
            <person name="Shen D."/>
            <person name="Roswanjaya Y."/>
            <person name="Wardhani T."/>
            <person name="Kalhor M.S."/>
            <person name="Jansen J."/>
            <person name="Van den Hoogen J."/>
            <person name="Gungor B."/>
            <person name="Hartog M."/>
            <person name="Hontelez J."/>
            <person name="Verver J."/>
            <person name="Yang W.-C."/>
            <person name="Schijlen E."/>
            <person name="Repin R."/>
            <person name="Schilthuizen M."/>
            <person name="Schranz E."/>
            <person name="Heidstra R."/>
            <person name="Miyata K."/>
            <person name="Fedorova E."/>
            <person name="Kohlen W."/>
            <person name="Bisseling T."/>
            <person name="Smit S."/>
            <person name="Geurts R."/>
        </authorList>
    </citation>
    <scope>NUCLEOTIDE SEQUENCE [LARGE SCALE GENOMIC DNA]</scope>
    <source>
        <strain evidence="2">cv. RG33-2</strain>
    </source>
</reference>
<keyword evidence="2" id="KW-1185">Reference proteome</keyword>
<name>A0A2P5EGX2_TREOI</name>
<gene>
    <name evidence="1" type="ORF">TorRG33x02_194670</name>
</gene>
<dbReference type="STRING" id="63057.A0A2P5EGX2"/>
<dbReference type="AlphaFoldDB" id="A0A2P5EGX2"/>
<comment type="caution">
    <text evidence="1">The sequence shown here is derived from an EMBL/GenBank/DDBJ whole genome shotgun (WGS) entry which is preliminary data.</text>
</comment>
<dbReference type="EMBL" id="JXTC01000157">
    <property type="protein sequence ID" value="PON84763.1"/>
    <property type="molecule type" value="Genomic_DNA"/>
</dbReference>
<organism evidence="1 2">
    <name type="scientific">Trema orientale</name>
    <name type="common">Charcoal tree</name>
    <name type="synonym">Celtis orientalis</name>
    <dbReference type="NCBI Taxonomy" id="63057"/>
    <lineage>
        <taxon>Eukaryota</taxon>
        <taxon>Viridiplantae</taxon>
        <taxon>Streptophyta</taxon>
        <taxon>Embryophyta</taxon>
        <taxon>Tracheophyta</taxon>
        <taxon>Spermatophyta</taxon>
        <taxon>Magnoliopsida</taxon>
        <taxon>eudicotyledons</taxon>
        <taxon>Gunneridae</taxon>
        <taxon>Pentapetalae</taxon>
        <taxon>rosids</taxon>
        <taxon>fabids</taxon>
        <taxon>Rosales</taxon>
        <taxon>Cannabaceae</taxon>
        <taxon>Trema</taxon>
    </lineage>
</organism>
<evidence type="ECO:0000313" key="1">
    <source>
        <dbReference type="EMBL" id="PON84763.1"/>
    </source>
</evidence>
<dbReference type="OrthoDB" id="10567595at2759"/>
<evidence type="ECO:0000313" key="2">
    <source>
        <dbReference type="Proteomes" id="UP000237000"/>
    </source>
</evidence>
<dbReference type="InParanoid" id="A0A2P5EGX2"/>
<dbReference type="Proteomes" id="UP000237000">
    <property type="component" value="Unassembled WGS sequence"/>
</dbReference>
<protein>
    <submittedName>
        <fullName evidence="1">Uncharacterized protein</fullName>
    </submittedName>
</protein>
<accession>A0A2P5EGX2</accession>